<dbReference type="CDD" id="cd11377">
    <property type="entry name" value="Pro-peptidase_S53"/>
    <property type="match status" value="1"/>
</dbReference>
<dbReference type="SUPFAM" id="SSF49785">
    <property type="entry name" value="Galactose-binding domain-like"/>
    <property type="match status" value="1"/>
</dbReference>
<comment type="caution">
    <text evidence="13">The sequence shown here is derived from an EMBL/GenBank/DDBJ whole genome shotgun (WGS) entry which is preliminary data.</text>
</comment>
<dbReference type="Gene3D" id="2.60.40.2810">
    <property type="match status" value="1"/>
</dbReference>
<dbReference type="Proteomes" id="UP001562159">
    <property type="component" value="Unassembled WGS sequence"/>
</dbReference>
<reference evidence="13 14" key="1">
    <citation type="submission" date="2024-07" db="EMBL/GenBank/DDBJ databases">
        <title>Molecular mechanisms and environmental adaptations of flagellar loss and biofilm growth of Rhodanobacter under environmental stress.</title>
        <authorList>
            <person name="Chen M."/>
        </authorList>
    </citation>
    <scope>NUCLEOTIDE SEQUENCE [LARGE SCALE GENOMIC DNA]</scope>
    <source>
        <strain evidence="13 14">RS22</strain>
    </source>
</reference>
<comment type="similarity">
    <text evidence="8">Belongs to the peptidase S8 family.</text>
</comment>
<gene>
    <name evidence="13" type="ORF">AB7878_10520</name>
</gene>
<evidence type="ECO:0000313" key="14">
    <source>
        <dbReference type="Proteomes" id="UP001562159"/>
    </source>
</evidence>
<feature type="domain" description="PKD" evidence="10">
    <location>
        <begin position="637"/>
        <end position="724"/>
    </location>
</feature>
<dbReference type="InterPro" id="IPR002884">
    <property type="entry name" value="P_dom"/>
</dbReference>
<keyword evidence="6" id="KW-0865">Zymogen</keyword>
<evidence type="ECO:0000259" key="11">
    <source>
        <dbReference type="PROSITE" id="PS51695"/>
    </source>
</evidence>
<keyword evidence="3 7" id="KW-0378">Hydrolase</keyword>
<comment type="cofactor">
    <cofactor evidence="7">
        <name>Ca(2+)</name>
        <dbReference type="ChEBI" id="CHEBI:29108"/>
    </cofactor>
    <text evidence="7">Binds 1 Ca(2+) ion per subunit.</text>
</comment>
<dbReference type="SUPFAM" id="SSF49299">
    <property type="entry name" value="PKD domain"/>
    <property type="match status" value="1"/>
</dbReference>
<evidence type="ECO:0000256" key="1">
    <source>
        <dbReference type="ARBA" id="ARBA00022670"/>
    </source>
</evidence>
<protein>
    <submittedName>
        <fullName evidence="13">Protease pro-enzyme activation domain-containing protein</fullName>
    </submittedName>
</protein>
<evidence type="ECO:0000256" key="5">
    <source>
        <dbReference type="ARBA" id="ARBA00022837"/>
    </source>
</evidence>
<dbReference type="Gene3D" id="3.40.50.200">
    <property type="entry name" value="Peptidase S8/S53 domain"/>
    <property type="match status" value="1"/>
</dbReference>
<dbReference type="GO" id="GO:0006508">
    <property type="term" value="P:proteolysis"/>
    <property type="evidence" value="ECO:0007669"/>
    <property type="project" value="UniProtKB-KW"/>
</dbReference>
<dbReference type="GO" id="GO:0008233">
    <property type="term" value="F:peptidase activity"/>
    <property type="evidence" value="ECO:0007669"/>
    <property type="project" value="UniProtKB-KW"/>
</dbReference>
<dbReference type="InterPro" id="IPR050819">
    <property type="entry name" value="Tripeptidyl-peptidase_I"/>
</dbReference>
<dbReference type="PROSITE" id="PS51892">
    <property type="entry name" value="SUBTILASE"/>
    <property type="match status" value="1"/>
</dbReference>
<dbReference type="SMART" id="SM00944">
    <property type="entry name" value="Pro-kuma_activ"/>
    <property type="match status" value="1"/>
</dbReference>
<evidence type="ECO:0000256" key="6">
    <source>
        <dbReference type="ARBA" id="ARBA00023145"/>
    </source>
</evidence>
<feature type="active site" description="Charge relay system" evidence="7">
    <location>
        <position position="269"/>
    </location>
</feature>
<feature type="domain" description="P/Homo B" evidence="12">
    <location>
        <begin position="718"/>
        <end position="837"/>
    </location>
</feature>
<feature type="signal peptide" evidence="9">
    <location>
        <begin position="1"/>
        <end position="23"/>
    </location>
</feature>
<dbReference type="SUPFAM" id="SSF52743">
    <property type="entry name" value="Subtilisin-like"/>
    <property type="match status" value="1"/>
</dbReference>
<feature type="binding site" evidence="7">
    <location>
        <position position="519"/>
    </location>
    <ligand>
        <name>Ca(2+)</name>
        <dbReference type="ChEBI" id="CHEBI:29108"/>
    </ligand>
</feature>
<feature type="binding site" evidence="7">
    <location>
        <position position="506"/>
    </location>
    <ligand>
        <name>Ca(2+)</name>
        <dbReference type="ChEBI" id="CHEBI:29108"/>
    </ligand>
</feature>
<dbReference type="InterPro" id="IPR015366">
    <property type="entry name" value="S53_propep"/>
</dbReference>
<keyword evidence="4 7" id="KW-0720">Serine protease</keyword>
<accession>A0ABV4ARL4</accession>
<dbReference type="PROSITE" id="PS51695">
    <property type="entry name" value="SEDOLISIN"/>
    <property type="match status" value="1"/>
</dbReference>
<dbReference type="InterPro" id="IPR008979">
    <property type="entry name" value="Galactose-bd-like_sf"/>
</dbReference>
<dbReference type="PANTHER" id="PTHR14218:SF15">
    <property type="entry name" value="TRIPEPTIDYL-PEPTIDASE 1"/>
    <property type="match status" value="1"/>
</dbReference>
<feature type="domain" description="Peptidase S53" evidence="11">
    <location>
        <begin position="199"/>
        <end position="541"/>
    </location>
</feature>
<evidence type="ECO:0000259" key="12">
    <source>
        <dbReference type="PROSITE" id="PS51829"/>
    </source>
</evidence>
<dbReference type="PANTHER" id="PTHR14218">
    <property type="entry name" value="PROTEASE S8 TRIPEPTIDYL PEPTIDASE I CLN2"/>
    <property type="match status" value="1"/>
</dbReference>
<keyword evidence="1 7" id="KW-0645">Protease</keyword>
<dbReference type="EMBL" id="JBGBPY010000001">
    <property type="protein sequence ID" value="MEY2182850.1"/>
    <property type="molecule type" value="Genomic_DNA"/>
</dbReference>
<dbReference type="InterPro" id="IPR035986">
    <property type="entry name" value="PKD_dom_sf"/>
</dbReference>
<dbReference type="Gene3D" id="2.60.40.10">
    <property type="entry name" value="Immunoglobulins"/>
    <property type="match status" value="1"/>
</dbReference>
<dbReference type="Pfam" id="PF09286">
    <property type="entry name" value="Pro-kuma_activ"/>
    <property type="match status" value="1"/>
</dbReference>
<feature type="binding site" evidence="7">
    <location>
        <position position="521"/>
    </location>
    <ligand>
        <name>Ca(2+)</name>
        <dbReference type="ChEBI" id="CHEBI:29108"/>
    </ligand>
</feature>
<evidence type="ECO:0000256" key="3">
    <source>
        <dbReference type="ARBA" id="ARBA00022801"/>
    </source>
</evidence>
<dbReference type="Pfam" id="PF01483">
    <property type="entry name" value="P_proprotein"/>
    <property type="match status" value="1"/>
</dbReference>
<dbReference type="InterPro" id="IPR030400">
    <property type="entry name" value="Sedolisin_dom"/>
</dbReference>
<dbReference type="CDD" id="cd00146">
    <property type="entry name" value="PKD"/>
    <property type="match status" value="1"/>
</dbReference>
<dbReference type="InterPro" id="IPR023828">
    <property type="entry name" value="Peptidase_S8_Ser-AS"/>
</dbReference>
<evidence type="ECO:0000313" key="13">
    <source>
        <dbReference type="EMBL" id="MEY2182850.1"/>
    </source>
</evidence>
<dbReference type="SUPFAM" id="SSF54897">
    <property type="entry name" value="Protease propeptides/inhibitors"/>
    <property type="match status" value="1"/>
</dbReference>
<dbReference type="InterPro" id="IPR036852">
    <property type="entry name" value="Peptidase_S8/S53_dom_sf"/>
</dbReference>
<dbReference type="Pfam" id="PF17963">
    <property type="entry name" value="Big_9"/>
    <property type="match status" value="1"/>
</dbReference>
<dbReference type="InterPro" id="IPR013783">
    <property type="entry name" value="Ig-like_fold"/>
</dbReference>
<evidence type="ECO:0000256" key="8">
    <source>
        <dbReference type="PROSITE-ProRule" id="PRU01240"/>
    </source>
</evidence>
<keyword evidence="9" id="KW-0732">Signal</keyword>
<name>A0ABV4ARL4_9GAMM</name>
<evidence type="ECO:0000256" key="7">
    <source>
        <dbReference type="PROSITE-ProRule" id="PRU01032"/>
    </source>
</evidence>
<comment type="caution">
    <text evidence="8">Lacks conserved residue(s) required for the propagation of feature annotation.</text>
</comment>
<sequence>MHHVRLKALAAAIAMAAASSVCAGTAHTTSTAQFATVRHATKLHTGDRVVGALEVAQSMHVAVSLNLRNKAQLDAFIANPHHPNLTSAQFNALYAPTQAQAQQVADFLRKSGFGNVTIEPNRQLVTASGRADTAASAFRTSLVRVHTHDGRNAYATASDVKIPVALQGIVNEVLGLQTVHTFHVLNPVHVNAAGGTAGAHNPADFAAIYNAGSTATGATIPVGIIAEGSMTNVQSDFSSFLSQNPGLGSIPMNVVTVDGGSSDTSGDGEWDLDSQDIAGISGGVKSLTLYTTSSLNTQPLVDDFNKAVTDNTVRIINVSIGGCETGSETNGAATGDNIFEQADAQGQTFSISSGDSGADECGTGGIVPSWPADSQYVVAVGGTELYTSGTTWTNETVWNNLSSNEGATGGSPSTFEAQPSWQKGVGQNAGSSYRGLPDVAFDASPVSGANVIVDGASQQIGGTSLASPLFVGVWARVLAAKPSLGFAAPLIYADAASHYSTDFHDVTSGNNSGETAAVGWDYTTGFGSINIANFVANVAGSGGSVTVPTASNGAVSTNQNTAVSGTLSASAGGASMTFAVVAQPTHGTVTITNAATGAFTYTPATGYSGSDSFTFDAKDSAGTSNVATESITVNAASGGTPVANFTDTTSGLTASFTNTSTDTGGTISSYAWTFGDGGTSTSASPSHTYTAAGTYTVSLKVTDNTGATSTKSGSVTVTAPSGGTFSNNTRKAINDNATITSNISVTGEPGAAPATLQVHVNITHNWSGDLEIDLVAPNGAYAVLQSPDYNDDGNINTTYTVNASSVQGNGTWKLRVIDNDPWYSGDYGTLNSWSLTF</sequence>
<dbReference type="InterPro" id="IPR000601">
    <property type="entry name" value="PKD_dom"/>
</dbReference>
<dbReference type="CDD" id="cd04056">
    <property type="entry name" value="Peptidases_S53"/>
    <property type="match status" value="1"/>
</dbReference>
<evidence type="ECO:0000256" key="9">
    <source>
        <dbReference type="SAM" id="SignalP"/>
    </source>
</evidence>
<dbReference type="InterPro" id="IPR022409">
    <property type="entry name" value="PKD/Chitinase_dom"/>
</dbReference>
<evidence type="ECO:0000259" key="10">
    <source>
        <dbReference type="PROSITE" id="PS50093"/>
    </source>
</evidence>
<dbReference type="Pfam" id="PF18911">
    <property type="entry name" value="PKD_4"/>
    <property type="match status" value="1"/>
</dbReference>
<keyword evidence="2 7" id="KW-0479">Metal-binding</keyword>
<feature type="active site" description="Charge relay system" evidence="7">
    <location>
        <position position="273"/>
    </location>
</feature>
<dbReference type="PROSITE" id="PS51829">
    <property type="entry name" value="P_HOMO_B"/>
    <property type="match status" value="1"/>
</dbReference>
<feature type="active site" description="Charge relay system" evidence="7">
    <location>
        <position position="464"/>
    </location>
</feature>
<keyword evidence="5 7" id="KW-0106">Calcium</keyword>
<dbReference type="Gene3D" id="2.60.120.260">
    <property type="entry name" value="Galactose-binding domain-like"/>
    <property type="match status" value="1"/>
</dbReference>
<organism evidence="13 14">
    <name type="scientific">Rhodanobacter humi</name>
    <dbReference type="NCBI Taxonomy" id="1888173"/>
    <lineage>
        <taxon>Bacteria</taxon>
        <taxon>Pseudomonadati</taxon>
        <taxon>Pseudomonadota</taxon>
        <taxon>Gammaproteobacteria</taxon>
        <taxon>Lysobacterales</taxon>
        <taxon>Rhodanobacteraceae</taxon>
        <taxon>Rhodanobacter</taxon>
    </lineage>
</organism>
<keyword evidence="14" id="KW-1185">Reference proteome</keyword>
<dbReference type="SMART" id="SM00089">
    <property type="entry name" value="PKD"/>
    <property type="match status" value="1"/>
</dbReference>
<proteinExistence type="inferred from homology"/>
<feature type="chain" id="PRO_5045139690" evidence="9">
    <location>
        <begin position="24"/>
        <end position="837"/>
    </location>
</feature>
<evidence type="ECO:0000256" key="4">
    <source>
        <dbReference type="ARBA" id="ARBA00022825"/>
    </source>
</evidence>
<feature type="binding site" evidence="7">
    <location>
        <position position="505"/>
    </location>
    <ligand>
        <name>Ca(2+)</name>
        <dbReference type="ChEBI" id="CHEBI:29108"/>
    </ligand>
</feature>
<dbReference type="PROSITE" id="PS50093">
    <property type="entry name" value="PKD"/>
    <property type="match status" value="1"/>
</dbReference>
<evidence type="ECO:0000256" key="2">
    <source>
        <dbReference type="ARBA" id="ARBA00022723"/>
    </source>
</evidence>
<dbReference type="PROSITE" id="PS00138">
    <property type="entry name" value="SUBTILASE_SER"/>
    <property type="match status" value="1"/>
</dbReference>